<protein>
    <submittedName>
        <fullName evidence="1">Uncharacterized protein</fullName>
    </submittedName>
</protein>
<accession>A0A0A9GZZ6</accession>
<proteinExistence type="predicted"/>
<dbReference type="AlphaFoldDB" id="A0A0A9GZZ6"/>
<dbReference type="EMBL" id="GBRH01171708">
    <property type="protein sequence ID" value="JAE26188.1"/>
    <property type="molecule type" value="Transcribed_RNA"/>
</dbReference>
<reference evidence="1" key="1">
    <citation type="submission" date="2014-09" db="EMBL/GenBank/DDBJ databases">
        <authorList>
            <person name="Magalhaes I.L.F."/>
            <person name="Oliveira U."/>
            <person name="Santos F.R."/>
            <person name="Vidigal T.H.D.A."/>
            <person name="Brescovit A.D."/>
            <person name="Santos A.J."/>
        </authorList>
    </citation>
    <scope>NUCLEOTIDE SEQUENCE</scope>
    <source>
        <tissue evidence="1">Shoot tissue taken approximately 20 cm above the soil surface</tissue>
    </source>
</reference>
<sequence length="24" mass="2796">MTSYDAFQNVAMLSRLFFWNPVTG</sequence>
<reference evidence="1" key="2">
    <citation type="journal article" date="2015" name="Data Brief">
        <title>Shoot transcriptome of the giant reed, Arundo donax.</title>
        <authorList>
            <person name="Barrero R.A."/>
            <person name="Guerrero F.D."/>
            <person name="Moolhuijzen P."/>
            <person name="Goolsby J.A."/>
            <person name="Tidwell J."/>
            <person name="Bellgard S.E."/>
            <person name="Bellgard M.I."/>
        </authorList>
    </citation>
    <scope>NUCLEOTIDE SEQUENCE</scope>
    <source>
        <tissue evidence="1">Shoot tissue taken approximately 20 cm above the soil surface</tissue>
    </source>
</reference>
<evidence type="ECO:0000313" key="1">
    <source>
        <dbReference type="EMBL" id="JAE26188.1"/>
    </source>
</evidence>
<name>A0A0A9GZZ6_ARUDO</name>
<organism evidence="1">
    <name type="scientific">Arundo donax</name>
    <name type="common">Giant reed</name>
    <name type="synonym">Donax arundinaceus</name>
    <dbReference type="NCBI Taxonomy" id="35708"/>
    <lineage>
        <taxon>Eukaryota</taxon>
        <taxon>Viridiplantae</taxon>
        <taxon>Streptophyta</taxon>
        <taxon>Embryophyta</taxon>
        <taxon>Tracheophyta</taxon>
        <taxon>Spermatophyta</taxon>
        <taxon>Magnoliopsida</taxon>
        <taxon>Liliopsida</taxon>
        <taxon>Poales</taxon>
        <taxon>Poaceae</taxon>
        <taxon>PACMAD clade</taxon>
        <taxon>Arundinoideae</taxon>
        <taxon>Arundineae</taxon>
        <taxon>Arundo</taxon>
    </lineage>
</organism>